<evidence type="ECO:0000313" key="9">
    <source>
        <dbReference type="Proteomes" id="UP000738325"/>
    </source>
</evidence>
<feature type="compositionally biased region" description="Acidic residues" evidence="7">
    <location>
        <begin position="433"/>
        <end position="488"/>
    </location>
</feature>
<dbReference type="GO" id="GO:0032040">
    <property type="term" value="C:small-subunit processome"/>
    <property type="evidence" value="ECO:0007669"/>
    <property type="project" value="InterPro"/>
</dbReference>
<gene>
    <name evidence="8" type="primary">NOP14</name>
    <name evidence="8" type="ORF">BGZ99_003802</name>
</gene>
<feature type="compositionally biased region" description="Basic and acidic residues" evidence="7">
    <location>
        <begin position="205"/>
        <end position="225"/>
    </location>
</feature>
<feature type="compositionally biased region" description="Basic and acidic residues" evidence="7">
    <location>
        <begin position="326"/>
        <end position="352"/>
    </location>
</feature>
<feature type="compositionally biased region" description="Acidic residues" evidence="7">
    <location>
        <begin position="169"/>
        <end position="181"/>
    </location>
</feature>
<dbReference type="InterPro" id="IPR007276">
    <property type="entry name" value="Nop14"/>
</dbReference>
<feature type="compositionally biased region" description="Basic and acidic residues" evidence="7">
    <location>
        <begin position="286"/>
        <end position="302"/>
    </location>
</feature>
<dbReference type="AlphaFoldDB" id="A0A9P6RJH9"/>
<name>A0A9P6RJH9_9FUNG</name>
<evidence type="ECO:0000256" key="6">
    <source>
        <dbReference type="ARBA" id="ARBA00024695"/>
    </source>
</evidence>
<feature type="compositionally biased region" description="Basic and acidic residues" evidence="7">
    <location>
        <begin position="971"/>
        <end position="980"/>
    </location>
</feature>
<dbReference type="GO" id="GO:0030692">
    <property type="term" value="C:Noc4p-Nop14p complex"/>
    <property type="evidence" value="ECO:0007669"/>
    <property type="project" value="TreeGrafter"/>
</dbReference>
<dbReference type="OrthoDB" id="441771at2759"/>
<feature type="compositionally biased region" description="Basic and acidic residues" evidence="7">
    <location>
        <begin position="234"/>
        <end position="247"/>
    </location>
</feature>
<reference evidence="8" key="1">
    <citation type="journal article" date="2020" name="Fungal Divers.">
        <title>Resolving the Mortierellaceae phylogeny through synthesis of multi-gene phylogenetics and phylogenomics.</title>
        <authorList>
            <person name="Vandepol N."/>
            <person name="Liber J."/>
            <person name="Desiro A."/>
            <person name="Na H."/>
            <person name="Kennedy M."/>
            <person name="Barry K."/>
            <person name="Grigoriev I.V."/>
            <person name="Miller A.N."/>
            <person name="O'Donnell K."/>
            <person name="Stajich J.E."/>
            <person name="Bonito G."/>
        </authorList>
    </citation>
    <scope>NUCLEOTIDE SEQUENCE</scope>
    <source>
        <strain evidence="8">REB-010B</strain>
    </source>
</reference>
<feature type="region of interest" description="Disordered" evidence="7">
    <location>
        <begin position="105"/>
        <end position="127"/>
    </location>
</feature>
<feature type="region of interest" description="Disordered" evidence="7">
    <location>
        <begin position="12"/>
        <end position="47"/>
    </location>
</feature>
<evidence type="ECO:0000256" key="2">
    <source>
        <dbReference type="ARBA" id="ARBA00007466"/>
    </source>
</evidence>
<dbReference type="EMBL" id="JAAAIP010000238">
    <property type="protein sequence ID" value="KAG0321587.1"/>
    <property type="molecule type" value="Genomic_DNA"/>
</dbReference>
<keyword evidence="5" id="KW-0539">Nucleus</keyword>
<feature type="region of interest" description="Disordered" evidence="7">
    <location>
        <begin position="966"/>
        <end position="991"/>
    </location>
</feature>
<feature type="compositionally biased region" description="Basic residues" evidence="7">
    <location>
        <begin position="981"/>
        <end position="991"/>
    </location>
</feature>
<accession>A0A9P6RJH9</accession>
<feature type="compositionally biased region" description="Polar residues" evidence="7">
    <location>
        <begin position="492"/>
        <end position="502"/>
    </location>
</feature>
<keyword evidence="3" id="KW-0690">Ribosome biogenesis</keyword>
<evidence type="ECO:0000256" key="4">
    <source>
        <dbReference type="ARBA" id="ARBA00022552"/>
    </source>
</evidence>
<evidence type="ECO:0000256" key="3">
    <source>
        <dbReference type="ARBA" id="ARBA00022517"/>
    </source>
</evidence>
<feature type="region of interest" description="Disordered" evidence="7">
    <location>
        <begin position="326"/>
        <end position="527"/>
    </location>
</feature>
<protein>
    <submittedName>
        <fullName evidence="8">Nucleolar complex protein 14</fullName>
    </submittedName>
</protein>
<feature type="compositionally biased region" description="Acidic residues" evidence="7">
    <location>
        <begin position="385"/>
        <end position="397"/>
    </location>
</feature>
<dbReference type="GO" id="GO:0030490">
    <property type="term" value="P:maturation of SSU-rRNA"/>
    <property type="evidence" value="ECO:0007669"/>
    <property type="project" value="TreeGrafter"/>
</dbReference>
<evidence type="ECO:0000256" key="5">
    <source>
        <dbReference type="ARBA" id="ARBA00023242"/>
    </source>
</evidence>
<comment type="function">
    <text evidence="6">Involved in nucleolar processing of pre-18S ribosomal RNA. Has a role in the nuclear export of 40S pre-ribosomal subunit to the cytoplasm.</text>
</comment>
<comment type="caution">
    <text evidence="8">The sequence shown here is derived from an EMBL/GenBank/DDBJ whole genome shotgun (WGS) entry which is preliminary data.</text>
</comment>
<evidence type="ECO:0000256" key="7">
    <source>
        <dbReference type="SAM" id="MobiDB-lite"/>
    </source>
</evidence>
<dbReference type="Proteomes" id="UP000738325">
    <property type="component" value="Unassembled WGS sequence"/>
</dbReference>
<feature type="compositionally biased region" description="Acidic residues" evidence="7">
    <location>
        <begin position="503"/>
        <end position="512"/>
    </location>
</feature>
<comment type="similarity">
    <text evidence="2">Belongs to the NOP14 family.</text>
</comment>
<sequence>MAKSALYRLKSSLKEAGAIGPNSRASLSKKDRKKGRPTAASAKNDLSKKLAHIKDAMNPFEMKVTNQKYDVLGRKAKGVQGKPTLSKQVGEENRRKTLLQELQRKNKAGGVIDKRFGEDDPNMTPEDKMLERFTREKQSRAKGGAMFNLDEETDLTHYGQSLAGLDDFDETELGYSDDDGEENRGAISGDIVSHSHFGGFDEAPEETHEDGRPKSKAEVMKEVIAKSKFHKHERQKEKDEVDDITKELDDELEGIRGLLGFSDQAAEDRRPKRAPLPSQKSSASRALDRIADEEKERIKADRESGILDKDFDDSYDKHIRELAFDRRAKPQDRMKTEEELAQEEVEKLEKAERARKRRMEGLTVEEDEADKGGFKKRRKAVPAADDLDDDFAPDGNDEFGLGAGIDAKEDVFRGVKPGRMPSKKRRTVKVVDSESEGEGGAEDDEDEDDDEDNDDEGDEDEDDEDEDEDEDDEEDEGDADDFSDLDIEIEPRTNTNGISTANGDDDENDMNDMNDMTSSRPSKTAKVESKKAKVSIADAAAAAAELPYMFPCPTSLSHFQSIIADIAMDDIPTVVHRIRALYHPKLSPQNKEKMQIFYPVLLDYVFQISTTESKYPTAALNKLVRHIYAMTSQLGDFATVCVQGFLEAFESELVKELAAGTESGFPKADKLTFFRILGQIYSTSDFQHQVITPAQFLMSQYLGQCQVSSVKDLVSGLMLCNLFLDYQTLSKRAVPEAINFLSASLVYLAPKGTFEDVDSLPGQFPIFEINKPALQMLTKELQAVEVERLSMSMFKMKDAALDKNRYKVSVMSAAADLLTKYALLYSSTSAFKELFDGPIGLLQRLAAIPDFSPSLQQQLSKSLDRIQKLNTFSSDSRAPLQMQAHKPVPIASYVPKFEEGYSLDKHYDPDVERAQAHKLQVQYKKEKKGAIRELRKDAQFVAREKLKVQREKDAVYSSKIKGIMSGLEADQGEKNAESRIKKLQKMKGKRS</sequence>
<comment type="subcellular location">
    <subcellularLocation>
        <location evidence="1">Nucleus</location>
        <location evidence="1">Nucleolus</location>
    </subcellularLocation>
</comment>
<keyword evidence="9" id="KW-1185">Reference proteome</keyword>
<feature type="region of interest" description="Disordered" evidence="7">
    <location>
        <begin position="169"/>
        <end position="302"/>
    </location>
</feature>
<dbReference type="PANTHER" id="PTHR23183:SF0">
    <property type="entry name" value="NUCLEOLAR PROTEIN 14"/>
    <property type="match status" value="1"/>
</dbReference>
<dbReference type="PANTHER" id="PTHR23183">
    <property type="entry name" value="NOP14"/>
    <property type="match status" value="1"/>
</dbReference>
<evidence type="ECO:0000313" key="8">
    <source>
        <dbReference type="EMBL" id="KAG0321587.1"/>
    </source>
</evidence>
<proteinExistence type="inferred from homology"/>
<keyword evidence="4" id="KW-0698">rRNA processing</keyword>
<evidence type="ECO:0000256" key="1">
    <source>
        <dbReference type="ARBA" id="ARBA00004604"/>
    </source>
</evidence>
<organism evidence="8 9">
    <name type="scientific">Dissophora globulifera</name>
    <dbReference type="NCBI Taxonomy" id="979702"/>
    <lineage>
        <taxon>Eukaryota</taxon>
        <taxon>Fungi</taxon>
        <taxon>Fungi incertae sedis</taxon>
        <taxon>Mucoromycota</taxon>
        <taxon>Mortierellomycotina</taxon>
        <taxon>Mortierellomycetes</taxon>
        <taxon>Mortierellales</taxon>
        <taxon>Mortierellaceae</taxon>
        <taxon>Dissophora</taxon>
    </lineage>
</organism>
<dbReference type="Pfam" id="PF04147">
    <property type="entry name" value="Nop14"/>
    <property type="match status" value="1"/>
</dbReference>